<keyword evidence="2" id="KW-0560">Oxidoreductase</keyword>
<sequence>MKTAVITGAGRGIGRATAFALARDGYAVAVGYHRNAESAAEVVDEIDRNGGHAAAFALDVADRDQCAEFVRAAGERLGPVRAVIANATGFGSASPSLGKALETPWHTYEQMFAARVGSLLALVAAARPQLNGGGRVVTTVSTGTSRHVPGYAAIAAAMAAAESVVRYLAVELGRDGITVNLVSGGVVATDALRDISPDPERLLAAAARATPLGRAGTPQDLAEVIAFLCGEGAAWITGRSIVADGGNSLR</sequence>
<proteinExistence type="inferred from homology"/>
<dbReference type="EMBL" id="FNVO01000004">
    <property type="protein sequence ID" value="SEG25696.1"/>
    <property type="molecule type" value="Genomic_DNA"/>
</dbReference>
<gene>
    <name evidence="3" type="ORF">SAMN04489712_104104</name>
</gene>
<reference evidence="4" key="1">
    <citation type="submission" date="2016-10" db="EMBL/GenBank/DDBJ databases">
        <authorList>
            <person name="Varghese N."/>
            <person name="Submissions S."/>
        </authorList>
    </citation>
    <scope>NUCLEOTIDE SEQUENCE [LARGE SCALE GENOMIC DNA]</scope>
    <source>
        <strain evidence="4">DSM 43163</strain>
    </source>
</reference>
<protein>
    <submittedName>
        <fullName evidence="3">Enoyl-[acyl-carrier protein] reductase III</fullName>
    </submittedName>
</protein>
<evidence type="ECO:0000256" key="1">
    <source>
        <dbReference type="ARBA" id="ARBA00006484"/>
    </source>
</evidence>
<dbReference type="Proteomes" id="UP000236723">
    <property type="component" value="Unassembled WGS sequence"/>
</dbReference>
<accession>A0A1H5YQR3</accession>
<organism evidence="3 4">
    <name type="scientific">Thermomonospora echinospora</name>
    <dbReference type="NCBI Taxonomy" id="1992"/>
    <lineage>
        <taxon>Bacteria</taxon>
        <taxon>Bacillati</taxon>
        <taxon>Actinomycetota</taxon>
        <taxon>Actinomycetes</taxon>
        <taxon>Streptosporangiales</taxon>
        <taxon>Thermomonosporaceae</taxon>
        <taxon>Thermomonospora</taxon>
    </lineage>
</organism>
<dbReference type="Pfam" id="PF13561">
    <property type="entry name" value="adh_short_C2"/>
    <property type="match status" value="1"/>
</dbReference>
<keyword evidence="4" id="KW-1185">Reference proteome</keyword>
<dbReference type="Gene3D" id="3.40.50.720">
    <property type="entry name" value="NAD(P)-binding Rossmann-like Domain"/>
    <property type="match status" value="1"/>
</dbReference>
<dbReference type="RefSeq" id="WP_160146949.1">
    <property type="nucleotide sequence ID" value="NZ_FNVO01000004.1"/>
</dbReference>
<evidence type="ECO:0000256" key="2">
    <source>
        <dbReference type="ARBA" id="ARBA00023002"/>
    </source>
</evidence>
<evidence type="ECO:0000313" key="3">
    <source>
        <dbReference type="EMBL" id="SEG25696.1"/>
    </source>
</evidence>
<comment type="similarity">
    <text evidence="1">Belongs to the short-chain dehydrogenases/reductases (SDR) family.</text>
</comment>
<dbReference type="PANTHER" id="PTHR43639:SF1">
    <property type="entry name" value="SHORT-CHAIN DEHYDROGENASE_REDUCTASE FAMILY PROTEIN"/>
    <property type="match status" value="1"/>
</dbReference>
<name>A0A1H5YQR3_9ACTN</name>
<dbReference type="InterPro" id="IPR002347">
    <property type="entry name" value="SDR_fam"/>
</dbReference>
<dbReference type="InterPro" id="IPR036291">
    <property type="entry name" value="NAD(P)-bd_dom_sf"/>
</dbReference>
<dbReference type="AlphaFoldDB" id="A0A1H5YQR3"/>
<evidence type="ECO:0000313" key="4">
    <source>
        <dbReference type="Proteomes" id="UP000236723"/>
    </source>
</evidence>
<dbReference type="PANTHER" id="PTHR43639">
    <property type="entry name" value="OXIDOREDUCTASE, SHORT-CHAIN DEHYDROGENASE/REDUCTASE FAMILY (AFU_ORTHOLOGUE AFUA_5G02870)"/>
    <property type="match status" value="1"/>
</dbReference>
<dbReference type="GO" id="GO:0016491">
    <property type="term" value="F:oxidoreductase activity"/>
    <property type="evidence" value="ECO:0007669"/>
    <property type="project" value="UniProtKB-KW"/>
</dbReference>
<dbReference type="PRINTS" id="PR00081">
    <property type="entry name" value="GDHRDH"/>
</dbReference>
<dbReference type="OrthoDB" id="9803333at2"/>
<dbReference type="SUPFAM" id="SSF51735">
    <property type="entry name" value="NAD(P)-binding Rossmann-fold domains"/>
    <property type="match status" value="1"/>
</dbReference>